<evidence type="ECO:0000313" key="2">
    <source>
        <dbReference type="Proteomes" id="UP000509704"/>
    </source>
</evidence>
<dbReference type="KEGG" id="zmk:HG535_0H00490"/>
<keyword evidence="2" id="KW-1185">Reference proteome</keyword>
<evidence type="ECO:0000313" key="1">
    <source>
        <dbReference type="EMBL" id="QLG74724.1"/>
    </source>
</evidence>
<name>A0A7H9B902_ZYGMR</name>
<gene>
    <name evidence="1" type="ORF">HG535_0H00490</name>
</gene>
<dbReference type="InterPro" id="IPR011990">
    <property type="entry name" value="TPR-like_helical_dom_sf"/>
</dbReference>
<dbReference type="Gene3D" id="1.25.40.10">
    <property type="entry name" value="Tetratricopeptide repeat domain"/>
    <property type="match status" value="1"/>
</dbReference>
<dbReference type="OrthoDB" id="185373at2759"/>
<accession>A0A7H9B902</accession>
<organism evidence="1 2">
    <name type="scientific">Zygotorulaspora mrakii</name>
    <name type="common">Zygosaccharomyces mrakii</name>
    <dbReference type="NCBI Taxonomy" id="42260"/>
    <lineage>
        <taxon>Eukaryota</taxon>
        <taxon>Fungi</taxon>
        <taxon>Dikarya</taxon>
        <taxon>Ascomycota</taxon>
        <taxon>Saccharomycotina</taxon>
        <taxon>Saccharomycetes</taxon>
        <taxon>Saccharomycetales</taxon>
        <taxon>Saccharomycetaceae</taxon>
        <taxon>Zygotorulaspora</taxon>
    </lineage>
</organism>
<dbReference type="GeneID" id="59238526"/>
<proteinExistence type="predicted"/>
<sequence length="874" mass="102274">MMLLSTRLRGMRILVRSHIRFYRKRRLPVGGHIPSMRVPGDLPSKNEKMFNLNSKSPEEFEKNLKAIGFEEIETKESNQDLLLSYLKYANAGFKKSTKNLRKLQKQLNGQQLNDDSKLKLFFDYLVEESELEIRRLETMSKNDLETKYRTFDYKEAINKPIESEEQLEEKIMAGMFKSPGDSEGTYLTNTDFIYHILTDLNNRNDPKFLSIEQLVEAFELAKLVPIEGRRKRGIFLAGNLIYKLGNVRMDPVNESFYIDSLVNYGSYKKAFNLFESNREKVDHRWWYEMGMMIALRANYLRKFDKLLSLADDKFNSFPYVSPKVLKVAIKKKLFLRDFDSANKLTERFLNIINRMGCKKQNETMKETQKMITFQSSGKAEEFLNEMEIPTDYDFINVIEYHLFRKNFDTAFRLMARYLETPGMDEQNHKFLIIRMKLNLLKNCDDLKRSLEPHFASGNPEKLLAALETSFNQVVKELNLASANSEVFLFDDVNSLVSSTALRNIIEDFVTKDTADINKNVNKDLLSKRLHCLLKVLLASGKEAEALKVLSKMEETHSQSGDLREIVENSIFSESNAHHYAQFVEYYTILTMKSLRKKRYQYTVKVSDILKRMDRLKVSPNAVLFTRLLVFYRETNNFDRCFELINNVLKVKQLKDSVPDANRTNIYGRRDITRPLYIEIWKVYSKYYKIFTKELGRVEKKSNYVAWKMNTSNIIQQTNIHPEFSIRSIFFNMIQTDNILPDARLYYIILLAFMRRRDWSAIPSILTSMSKVHDLEISESLVKYFMKGLEREFILLDGKRREEQGLKPEEAKLKSRESLLGFKKLGQIVTPEPKQPETARKLLEQMQFLFQSTDANAYSTAEVNAAKKDMGLSIS</sequence>
<reference evidence="1 2" key="1">
    <citation type="submission" date="2020-07" db="EMBL/GenBank/DDBJ databases">
        <title>The yeast mating-type switching endonuclease HO is a domesticated member of an unorthodox homing genetic element family.</title>
        <authorList>
            <person name="Coughlan A.Y."/>
            <person name="Lombardi L."/>
            <person name="Braun-Galleani S."/>
            <person name="Martos A.R."/>
            <person name="Galeote V."/>
            <person name="Bigey F."/>
            <person name="Dequin S."/>
            <person name="Byrne K.P."/>
            <person name="Wolfe K.H."/>
        </authorList>
    </citation>
    <scope>NUCLEOTIDE SEQUENCE [LARGE SCALE GENOMIC DNA]</scope>
    <source>
        <strain evidence="1 2">NRRL Y-6702</strain>
    </source>
</reference>
<protein>
    <submittedName>
        <fullName evidence="1">Uncharacterized protein</fullName>
    </submittedName>
</protein>
<dbReference type="Proteomes" id="UP000509704">
    <property type="component" value="Chromosome 8"/>
</dbReference>
<dbReference type="EMBL" id="CP058611">
    <property type="protein sequence ID" value="QLG74724.1"/>
    <property type="molecule type" value="Genomic_DNA"/>
</dbReference>
<dbReference type="AlphaFoldDB" id="A0A7H9B902"/>
<dbReference type="RefSeq" id="XP_037146449.1">
    <property type="nucleotide sequence ID" value="XM_037290554.1"/>
</dbReference>